<dbReference type="Proteomes" id="UP000318878">
    <property type="component" value="Unassembled WGS sequence"/>
</dbReference>
<keyword evidence="5" id="KW-1185">Reference proteome</keyword>
<dbReference type="OrthoDB" id="67297at2"/>
<organism evidence="4 5">
    <name type="scientific">Blastopirellula retiformator</name>
    <dbReference type="NCBI Taxonomy" id="2527970"/>
    <lineage>
        <taxon>Bacteria</taxon>
        <taxon>Pseudomonadati</taxon>
        <taxon>Planctomycetota</taxon>
        <taxon>Planctomycetia</taxon>
        <taxon>Pirellulales</taxon>
        <taxon>Pirellulaceae</taxon>
        <taxon>Blastopirellula</taxon>
    </lineage>
</organism>
<dbReference type="InterPro" id="IPR037238">
    <property type="entry name" value="YbiA-like_sf"/>
</dbReference>
<evidence type="ECO:0000256" key="1">
    <source>
        <dbReference type="ARBA" id="ARBA00000022"/>
    </source>
</evidence>
<dbReference type="AlphaFoldDB" id="A0A5C5VLQ9"/>
<evidence type="ECO:0000256" key="2">
    <source>
        <dbReference type="ARBA" id="ARBA00000751"/>
    </source>
</evidence>
<evidence type="ECO:0000313" key="5">
    <source>
        <dbReference type="Proteomes" id="UP000318878"/>
    </source>
</evidence>
<name>A0A5C5VLQ9_9BACT</name>
<gene>
    <name evidence="4" type="primary">ybiA_2</name>
    <name evidence="4" type="ORF">Enr8_04790</name>
</gene>
<proteinExistence type="predicted"/>
<feature type="domain" description="NADAR" evidence="3">
    <location>
        <begin position="2"/>
        <end position="94"/>
    </location>
</feature>
<dbReference type="Pfam" id="PF08719">
    <property type="entry name" value="NADAR"/>
    <property type="match status" value="1"/>
</dbReference>
<comment type="catalytic activity">
    <reaction evidence="2">
        <text>2,5-diamino-6-hydroxy-4-(5-phosphoribosylamino)-pyrimidine + H2O = 2,5,6-triamino-4-hydroxypyrimidine + D-ribose 5-phosphate</text>
        <dbReference type="Rhea" id="RHEA:23436"/>
        <dbReference type="ChEBI" id="CHEBI:15377"/>
        <dbReference type="ChEBI" id="CHEBI:58614"/>
        <dbReference type="ChEBI" id="CHEBI:78346"/>
        <dbReference type="ChEBI" id="CHEBI:137796"/>
    </reaction>
</comment>
<reference evidence="4 5" key="1">
    <citation type="submission" date="2019-02" db="EMBL/GenBank/DDBJ databases">
        <title>Deep-cultivation of Planctomycetes and their phenomic and genomic characterization uncovers novel biology.</title>
        <authorList>
            <person name="Wiegand S."/>
            <person name="Jogler M."/>
            <person name="Boedeker C."/>
            <person name="Pinto D."/>
            <person name="Vollmers J."/>
            <person name="Rivas-Marin E."/>
            <person name="Kohn T."/>
            <person name="Peeters S.H."/>
            <person name="Heuer A."/>
            <person name="Rast P."/>
            <person name="Oberbeckmann S."/>
            <person name="Bunk B."/>
            <person name="Jeske O."/>
            <person name="Meyerdierks A."/>
            <person name="Storesund J.E."/>
            <person name="Kallscheuer N."/>
            <person name="Luecker S."/>
            <person name="Lage O.M."/>
            <person name="Pohl T."/>
            <person name="Merkel B.J."/>
            <person name="Hornburger P."/>
            <person name="Mueller R.-W."/>
            <person name="Bruemmer F."/>
            <person name="Labrenz M."/>
            <person name="Spormann A.M."/>
            <person name="Op Den Camp H."/>
            <person name="Overmann J."/>
            <person name="Amann R."/>
            <person name="Jetten M.S.M."/>
            <person name="Mascher T."/>
            <person name="Medema M.H."/>
            <person name="Devos D.P."/>
            <person name="Kaster A.-K."/>
            <person name="Ovreas L."/>
            <person name="Rohde M."/>
            <person name="Galperin M.Y."/>
            <person name="Jogler C."/>
        </authorList>
    </citation>
    <scope>NUCLEOTIDE SEQUENCE [LARGE SCALE GENOMIC DNA]</scope>
    <source>
        <strain evidence="4 5">Enr8</strain>
    </source>
</reference>
<evidence type="ECO:0000313" key="4">
    <source>
        <dbReference type="EMBL" id="TWT38785.1"/>
    </source>
</evidence>
<sequence length="97" mass="11230">MAEPIRKANSPMIAARMGRGRKRTLRRDWESAKVNVMREALLAKFRQHDDLRALLLGTGEAKIIEHTERDDYWGDGRGKNMLGRLLMEVRAKLREEA</sequence>
<protein>
    <submittedName>
        <fullName evidence="4">Swarming motility protein YbiA</fullName>
    </submittedName>
</protein>
<comment type="catalytic activity">
    <reaction evidence="1">
        <text>5-amino-6-(5-phospho-D-ribosylamino)uracil + H2O = 5,6-diaminouracil + D-ribose 5-phosphate</text>
        <dbReference type="Rhea" id="RHEA:55020"/>
        <dbReference type="ChEBI" id="CHEBI:15377"/>
        <dbReference type="ChEBI" id="CHEBI:46252"/>
        <dbReference type="ChEBI" id="CHEBI:58453"/>
        <dbReference type="ChEBI" id="CHEBI:78346"/>
    </reaction>
</comment>
<comment type="caution">
    <text evidence="4">The sequence shown here is derived from an EMBL/GenBank/DDBJ whole genome shotgun (WGS) entry which is preliminary data.</text>
</comment>
<accession>A0A5C5VLQ9</accession>
<dbReference type="CDD" id="cd15457">
    <property type="entry name" value="NADAR"/>
    <property type="match status" value="1"/>
</dbReference>
<evidence type="ECO:0000259" key="3">
    <source>
        <dbReference type="Pfam" id="PF08719"/>
    </source>
</evidence>
<dbReference type="SUPFAM" id="SSF143990">
    <property type="entry name" value="YbiA-like"/>
    <property type="match status" value="1"/>
</dbReference>
<dbReference type="Gene3D" id="1.10.357.40">
    <property type="entry name" value="YbiA-like"/>
    <property type="match status" value="1"/>
</dbReference>
<dbReference type="NCBIfam" id="TIGR02464">
    <property type="entry name" value="ribofla_fusion"/>
    <property type="match status" value="1"/>
</dbReference>
<dbReference type="InterPro" id="IPR012816">
    <property type="entry name" value="NADAR"/>
</dbReference>
<dbReference type="EMBL" id="SJPF01000001">
    <property type="protein sequence ID" value="TWT38785.1"/>
    <property type="molecule type" value="Genomic_DNA"/>
</dbReference>